<proteinExistence type="predicted"/>
<reference evidence="1" key="1">
    <citation type="journal article" date="2020" name="Nat. Commun.">
        <title>Large-scale genome sequencing of mycorrhizal fungi provides insights into the early evolution of symbiotic traits.</title>
        <authorList>
            <person name="Miyauchi S."/>
            <person name="Kiss E."/>
            <person name="Kuo A."/>
            <person name="Drula E."/>
            <person name="Kohler A."/>
            <person name="Sanchez-Garcia M."/>
            <person name="Morin E."/>
            <person name="Andreopoulos B."/>
            <person name="Barry K.W."/>
            <person name="Bonito G."/>
            <person name="Buee M."/>
            <person name="Carver A."/>
            <person name="Chen C."/>
            <person name="Cichocki N."/>
            <person name="Clum A."/>
            <person name="Culley D."/>
            <person name="Crous P.W."/>
            <person name="Fauchery L."/>
            <person name="Girlanda M."/>
            <person name="Hayes R.D."/>
            <person name="Keri Z."/>
            <person name="LaButti K."/>
            <person name="Lipzen A."/>
            <person name="Lombard V."/>
            <person name="Magnuson J."/>
            <person name="Maillard F."/>
            <person name="Murat C."/>
            <person name="Nolan M."/>
            <person name="Ohm R.A."/>
            <person name="Pangilinan J."/>
            <person name="Pereira M.F."/>
            <person name="Perotto S."/>
            <person name="Peter M."/>
            <person name="Pfister S."/>
            <person name="Riley R."/>
            <person name="Sitrit Y."/>
            <person name="Stielow J.B."/>
            <person name="Szollosi G."/>
            <person name="Zifcakova L."/>
            <person name="Stursova M."/>
            <person name="Spatafora J.W."/>
            <person name="Tedersoo L."/>
            <person name="Vaario L.M."/>
            <person name="Yamada A."/>
            <person name="Yan M."/>
            <person name="Wang P."/>
            <person name="Xu J."/>
            <person name="Bruns T."/>
            <person name="Baldrian P."/>
            <person name="Vilgalys R."/>
            <person name="Dunand C."/>
            <person name="Henrissat B."/>
            <person name="Grigoriev I.V."/>
            <person name="Hibbett D."/>
            <person name="Nagy L.G."/>
            <person name="Martin F.M."/>
        </authorList>
    </citation>
    <scope>NUCLEOTIDE SEQUENCE</scope>
    <source>
        <strain evidence="1">UP504</strain>
    </source>
</reference>
<dbReference type="EMBL" id="MU128917">
    <property type="protein sequence ID" value="KAF9519560.1"/>
    <property type="molecule type" value="Genomic_DNA"/>
</dbReference>
<dbReference type="AlphaFoldDB" id="A0A9P6B8M7"/>
<evidence type="ECO:0000313" key="2">
    <source>
        <dbReference type="Proteomes" id="UP000886523"/>
    </source>
</evidence>
<name>A0A9P6B8M7_9AGAM</name>
<gene>
    <name evidence="1" type="ORF">BS47DRAFT_1337007</name>
</gene>
<accession>A0A9P6B8M7</accession>
<comment type="caution">
    <text evidence="1">The sequence shown here is derived from an EMBL/GenBank/DDBJ whole genome shotgun (WGS) entry which is preliminary data.</text>
</comment>
<evidence type="ECO:0000313" key="1">
    <source>
        <dbReference type="EMBL" id="KAF9519560.1"/>
    </source>
</evidence>
<keyword evidence="2" id="KW-1185">Reference proteome</keyword>
<sequence length="54" mass="6040">MAASTIAGDDLEFSKWIEGTGVTERLGEEPTDPEFCNQVAQAKLLPRWFADIRK</sequence>
<dbReference type="Proteomes" id="UP000886523">
    <property type="component" value="Unassembled WGS sequence"/>
</dbReference>
<organism evidence="1 2">
    <name type="scientific">Hydnum rufescens UP504</name>
    <dbReference type="NCBI Taxonomy" id="1448309"/>
    <lineage>
        <taxon>Eukaryota</taxon>
        <taxon>Fungi</taxon>
        <taxon>Dikarya</taxon>
        <taxon>Basidiomycota</taxon>
        <taxon>Agaricomycotina</taxon>
        <taxon>Agaricomycetes</taxon>
        <taxon>Cantharellales</taxon>
        <taxon>Hydnaceae</taxon>
        <taxon>Hydnum</taxon>
    </lineage>
</organism>
<protein>
    <submittedName>
        <fullName evidence="1">Uncharacterized protein</fullName>
    </submittedName>
</protein>